<dbReference type="InterPro" id="IPR029066">
    <property type="entry name" value="PLP-binding_barrel"/>
</dbReference>
<protein>
    <submittedName>
        <fullName evidence="3">Alanine racemase, N-terminal domain protein</fullName>
    </submittedName>
</protein>
<dbReference type="Gene3D" id="2.40.37.30">
    <property type="match status" value="2"/>
</dbReference>
<dbReference type="Pfam" id="PF21279">
    <property type="entry name" value="YhfX-like_C"/>
    <property type="match status" value="1"/>
</dbReference>
<feature type="domain" description="YhfX-like C-terminal" evidence="2">
    <location>
        <begin position="279"/>
        <end position="374"/>
    </location>
</feature>
<evidence type="ECO:0000259" key="1">
    <source>
        <dbReference type="Pfam" id="PF01168"/>
    </source>
</evidence>
<gene>
    <name evidence="4" type="ORF">HMPREF0860_1158</name>
    <name evidence="3" type="ORF">HMPREF1325_0584</name>
</gene>
<evidence type="ECO:0000313" key="4">
    <source>
        <dbReference type="EMBL" id="ERJ99990.1"/>
    </source>
</evidence>
<dbReference type="Proteomes" id="UP000016646">
    <property type="component" value="Unassembled WGS sequence"/>
</dbReference>
<dbReference type="EMBL" id="AVQI01000070">
    <property type="protein sequence ID" value="ERJ99990.1"/>
    <property type="molecule type" value="Genomic_DNA"/>
</dbReference>
<dbReference type="PATRIC" id="fig|1125725.3.peg.831"/>
<dbReference type="STRING" id="1125725.HMPREF1325_0584"/>
<dbReference type="OrthoDB" id="3189402at2"/>
<keyword evidence="6" id="KW-1185">Reference proteome</keyword>
<dbReference type="Proteomes" id="UP000016412">
    <property type="component" value="Unassembled WGS sequence"/>
</dbReference>
<dbReference type="CDD" id="cd06811">
    <property type="entry name" value="PLPDE_III_yhfX_like"/>
    <property type="match status" value="1"/>
</dbReference>
<dbReference type="eggNOG" id="COG3457">
    <property type="taxonomic scope" value="Bacteria"/>
</dbReference>
<name>U2L6J8_TRESO</name>
<accession>U2L6J8</accession>
<dbReference type="Pfam" id="PF01168">
    <property type="entry name" value="Ala_racemase_N"/>
    <property type="match status" value="1"/>
</dbReference>
<comment type="caution">
    <text evidence="3">The sequence shown here is derived from an EMBL/GenBank/DDBJ whole genome shotgun (WGS) entry which is preliminary data.</text>
</comment>
<dbReference type="InterPro" id="IPR048449">
    <property type="entry name" value="YhfX-like_C"/>
</dbReference>
<dbReference type="AlphaFoldDB" id="U2L6J8"/>
<proteinExistence type="predicted"/>
<reference evidence="5 6" key="1">
    <citation type="submission" date="2013-08" db="EMBL/GenBank/DDBJ databases">
        <authorList>
            <person name="Durkin A.S."/>
            <person name="Haft D.R."/>
            <person name="McCorrison J."/>
            <person name="Torralba M."/>
            <person name="Gillis M."/>
            <person name="Haft D.H."/>
            <person name="Methe B."/>
            <person name="Sutton G."/>
            <person name="Nelson K.E."/>
        </authorList>
    </citation>
    <scope>NUCLEOTIDE SEQUENCE [LARGE SCALE GENOMIC DNA]</scope>
    <source>
        <strain evidence="4 6">ATCC 35536</strain>
        <strain evidence="3 5">VPI DR56BR1116</strain>
    </source>
</reference>
<evidence type="ECO:0000313" key="5">
    <source>
        <dbReference type="Proteomes" id="UP000016412"/>
    </source>
</evidence>
<dbReference type="EMBL" id="AUZJ01000016">
    <property type="protein sequence ID" value="ERF61177.1"/>
    <property type="molecule type" value="Genomic_DNA"/>
</dbReference>
<evidence type="ECO:0000259" key="2">
    <source>
        <dbReference type="Pfam" id="PF21279"/>
    </source>
</evidence>
<evidence type="ECO:0000313" key="6">
    <source>
        <dbReference type="Proteomes" id="UP000016646"/>
    </source>
</evidence>
<feature type="domain" description="Alanine racemase N-terminal" evidence="1">
    <location>
        <begin position="33"/>
        <end position="265"/>
    </location>
</feature>
<organism evidence="3 5">
    <name type="scientific">Treponema socranskii subsp. socranskii VPI DR56BR1116 = ATCC 35536</name>
    <dbReference type="NCBI Taxonomy" id="1125725"/>
    <lineage>
        <taxon>Bacteria</taxon>
        <taxon>Pseudomonadati</taxon>
        <taxon>Spirochaetota</taxon>
        <taxon>Spirochaetia</taxon>
        <taxon>Spirochaetales</taxon>
        <taxon>Treponemataceae</taxon>
        <taxon>Treponema</taxon>
    </lineage>
</organism>
<sequence>MFLQTLIRRNQKLVRAAYKLHKDCRILPDSYVIDVDMLLQNARRIADEAKRCGVRLYYMTKQIGRNPYIAQKLEALGYDGCVAVDFKEAETMMKYGVKLGHVGHLVQIPKAAVNDIVNYAPEAITVYSAEKAKEISDAALQAHRIQNIMLRIVGKRSNIYAGQEAGCTVSELEELIKKIQTYKGVKLSGLTSFPCFLYDERTQSVERTKNIEDLTEAKTYIESRFGIPIEQMNMPSVTSVRTVPLIKESGGTHGEPGHALTGTTPFNVHDDSAEIPAYVYVSEISHTFKNKSYFYGGGFYPRGHFQHALIEDGDGTLALQNVSAFPAGNIDYYLETPSRQSIGKTVLACFRTQMFVTRSDIVLVEGIQSDAPSIIGVYTGQGIKKEGD</sequence>
<evidence type="ECO:0000313" key="3">
    <source>
        <dbReference type="EMBL" id="ERF61177.1"/>
    </source>
</evidence>
<dbReference type="RefSeq" id="WP_021329881.1">
    <property type="nucleotide sequence ID" value="NZ_AUZJ01000016.1"/>
</dbReference>
<dbReference type="SUPFAM" id="SSF51419">
    <property type="entry name" value="PLP-binding barrel"/>
    <property type="match status" value="1"/>
</dbReference>
<dbReference type="InterPro" id="IPR001608">
    <property type="entry name" value="Ala_racemase_N"/>
</dbReference>